<keyword evidence="4" id="KW-0411">Iron-sulfur</keyword>
<keyword evidence="1" id="KW-0004">4Fe-4S</keyword>
<comment type="caution">
    <text evidence="6">The sequence shown here is derived from an EMBL/GenBank/DDBJ whole genome shotgun (WGS) entry which is preliminary data.</text>
</comment>
<dbReference type="InterPro" id="IPR050572">
    <property type="entry name" value="Fe-S_Ferredoxin"/>
</dbReference>
<reference evidence="6 7" key="1">
    <citation type="submission" date="2020-11" db="EMBL/GenBank/DDBJ databases">
        <title>Fusibacter basophilias sp. nov.</title>
        <authorList>
            <person name="Qiu D."/>
        </authorList>
    </citation>
    <scope>NUCLEOTIDE SEQUENCE [LARGE SCALE GENOMIC DNA]</scope>
    <source>
        <strain evidence="6 7">Q10-2</strain>
    </source>
</reference>
<dbReference type="Pfam" id="PF13187">
    <property type="entry name" value="Fer4_9"/>
    <property type="match status" value="1"/>
</dbReference>
<accession>A0ABR9ZP70</accession>
<feature type="domain" description="4Fe-4S ferredoxin-type" evidence="5">
    <location>
        <begin position="52"/>
        <end position="82"/>
    </location>
</feature>
<sequence>MAICKKLSAHKKLVKPRAEIDWNPTIDYSKCNGCQICVHFCPKNVYAVTDQKPVVKSPTSCVLLCSRCMQKCPNKAIRFPDKADYVQYISYR</sequence>
<proteinExistence type="predicted"/>
<dbReference type="Gene3D" id="3.30.70.20">
    <property type="match status" value="1"/>
</dbReference>
<dbReference type="PROSITE" id="PS00198">
    <property type="entry name" value="4FE4S_FER_1"/>
    <property type="match status" value="1"/>
</dbReference>
<name>A0ABR9ZP70_9FIRM</name>
<keyword evidence="3" id="KW-0408">Iron</keyword>
<dbReference type="InterPro" id="IPR017896">
    <property type="entry name" value="4Fe4S_Fe-S-bd"/>
</dbReference>
<dbReference type="PROSITE" id="PS51379">
    <property type="entry name" value="4FE4S_FER_2"/>
    <property type="match status" value="2"/>
</dbReference>
<dbReference type="PANTHER" id="PTHR43687">
    <property type="entry name" value="ADENYLYLSULFATE REDUCTASE, BETA SUBUNIT"/>
    <property type="match status" value="1"/>
</dbReference>
<dbReference type="InterPro" id="IPR017900">
    <property type="entry name" value="4Fe4S_Fe_S_CS"/>
</dbReference>
<dbReference type="PANTHER" id="PTHR43687:SF1">
    <property type="entry name" value="FERREDOXIN III"/>
    <property type="match status" value="1"/>
</dbReference>
<evidence type="ECO:0000259" key="5">
    <source>
        <dbReference type="PROSITE" id="PS51379"/>
    </source>
</evidence>
<evidence type="ECO:0000256" key="2">
    <source>
        <dbReference type="ARBA" id="ARBA00022723"/>
    </source>
</evidence>
<evidence type="ECO:0000256" key="1">
    <source>
        <dbReference type="ARBA" id="ARBA00022485"/>
    </source>
</evidence>
<evidence type="ECO:0000313" key="7">
    <source>
        <dbReference type="Proteomes" id="UP000614200"/>
    </source>
</evidence>
<evidence type="ECO:0000256" key="3">
    <source>
        <dbReference type="ARBA" id="ARBA00023004"/>
    </source>
</evidence>
<dbReference type="Proteomes" id="UP000614200">
    <property type="component" value="Unassembled WGS sequence"/>
</dbReference>
<evidence type="ECO:0000313" key="6">
    <source>
        <dbReference type="EMBL" id="MBF4691786.1"/>
    </source>
</evidence>
<evidence type="ECO:0000256" key="4">
    <source>
        <dbReference type="ARBA" id="ARBA00023014"/>
    </source>
</evidence>
<keyword evidence="7" id="KW-1185">Reference proteome</keyword>
<dbReference type="SUPFAM" id="SSF54862">
    <property type="entry name" value="4Fe-4S ferredoxins"/>
    <property type="match status" value="1"/>
</dbReference>
<organism evidence="6 7">
    <name type="scientific">Fusibacter ferrireducens</name>
    <dbReference type="NCBI Taxonomy" id="2785058"/>
    <lineage>
        <taxon>Bacteria</taxon>
        <taxon>Bacillati</taxon>
        <taxon>Bacillota</taxon>
        <taxon>Clostridia</taxon>
        <taxon>Eubacteriales</taxon>
        <taxon>Eubacteriales Family XII. Incertae Sedis</taxon>
        <taxon>Fusibacter</taxon>
    </lineage>
</organism>
<feature type="domain" description="4Fe-4S ferredoxin-type" evidence="5">
    <location>
        <begin position="22"/>
        <end position="51"/>
    </location>
</feature>
<keyword evidence="2" id="KW-0479">Metal-binding</keyword>
<protein>
    <submittedName>
        <fullName evidence="6">4Fe-4S binding protein</fullName>
    </submittedName>
</protein>
<dbReference type="EMBL" id="JADKNH010000001">
    <property type="protein sequence ID" value="MBF4691786.1"/>
    <property type="molecule type" value="Genomic_DNA"/>
</dbReference>
<gene>
    <name evidence="6" type="ORF">ISU02_01575</name>
</gene>